<dbReference type="PANTHER" id="PTHR48011">
    <property type="entry name" value="CCR4-NOT TRANSCRIPTIONAL COMPLEX SUBUNIT CAF120-RELATED"/>
    <property type="match status" value="1"/>
</dbReference>
<dbReference type="InterPro" id="IPR008271">
    <property type="entry name" value="Ser/Thr_kinase_AS"/>
</dbReference>
<keyword evidence="2 5" id="KW-0547">Nucleotide-binding</keyword>
<comment type="similarity">
    <text evidence="6">Belongs to the protein kinase superfamily.</text>
</comment>
<dbReference type="PROSITE" id="PS00108">
    <property type="entry name" value="PROTEIN_KINASE_ST"/>
    <property type="match status" value="1"/>
</dbReference>
<keyword evidence="10" id="KW-1185">Reference proteome</keyword>
<sequence length="297" mass="33567">MSSFMDEMYKLPPLKPAHVLGRGGYGSVTLVRDPQSRSYAKKTSPINVLSNLLKELDIMTIFDKHPCIVRATNPMIHFEKNTNGETVGYIIMEYANKGTLEKMISEELGGKPLPEYMIQHATRMILQGLEALHAKGYVHCDIKPANLLLFNSGTRGEPFDLKLADFGLSKYPNTPAMFAYGSVGTPLYMSPESLWPNSLIEPARDIWSLGSVVCEMFGGKPQIREGDYFEWLWVNDISPVAKDFLGRCHEHISRRATAAELLKHPFITQNLSLPPLMQTRREQRDWMVIPKLPGSIW</sequence>
<dbReference type="PANTHER" id="PTHR48011:SF52">
    <property type="entry name" value="PROTEIN KINASE FAMILY PROTEIN-RELATED"/>
    <property type="match status" value="1"/>
</dbReference>
<keyword evidence="6" id="KW-0723">Serine/threonine-protein kinase</keyword>
<dbReference type="Pfam" id="PF00069">
    <property type="entry name" value="Pkinase"/>
    <property type="match status" value="1"/>
</dbReference>
<dbReference type="EMBL" id="JBANAX010000823">
    <property type="protein sequence ID" value="KAL1192425.1"/>
    <property type="molecule type" value="Genomic_DNA"/>
</dbReference>
<accession>A0ABD0ZCM6</accession>
<evidence type="ECO:0000256" key="1">
    <source>
        <dbReference type="ARBA" id="ARBA00022679"/>
    </source>
</evidence>
<dbReference type="GO" id="GO:0005524">
    <property type="term" value="F:ATP binding"/>
    <property type="evidence" value="ECO:0007669"/>
    <property type="project" value="UniProtKB-UniRule"/>
</dbReference>
<feature type="binding site" evidence="5">
    <location>
        <position position="42"/>
    </location>
    <ligand>
        <name>ATP</name>
        <dbReference type="ChEBI" id="CHEBI:30616"/>
    </ligand>
</feature>
<feature type="domain" description="Protein kinase" evidence="7">
    <location>
        <begin position="14"/>
        <end position="267"/>
    </location>
</feature>
<evidence type="ECO:0000256" key="5">
    <source>
        <dbReference type="PROSITE-ProRule" id="PRU10141"/>
    </source>
</evidence>
<dbReference type="PROSITE" id="PS50011">
    <property type="entry name" value="PROTEIN_KINASE_DOM"/>
    <property type="match status" value="1"/>
</dbReference>
<keyword evidence="3 8" id="KW-0418">Kinase</keyword>
<protein>
    <submittedName>
        <fullName evidence="8">Mitogen-activated protein kinase kinase kinase 20</fullName>
    </submittedName>
</protein>
<evidence type="ECO:0000256" key="4">
    <source>
        <dbReference type="ARBA" id="ARBA00022840"/>
    </source>
</evidence>
<dbReference type="AlphaFoldDB" id="A0ABD0ZCM6"/>
<keyword evidence="4 5" id="KW-0067">ATP-binding</keyword>
<dbReference type="Gene3D" id="1.10.510.10">
    <property type="entry name" value="Transferase(Phosphotransferase) domain 1"/>
    <property type="match status" value="1"/>
</dbReference>
<evidence type="ECO:0000256" key="3">
    <source>
        <dbReference type="ARBA" id="ARBA00022777"/>
    </source>
</evidence>
<gene>
    <name evidence="8" type="ORF">V5N11_027609</name>
    <name evidence="9" type="ORF">V5N11_035009</name>
</gene>
<keyword evidence="1" id="KW-0808">Transferase</keyword>
<evidence type="ECO:0000259" key="7">
    <source>
        <dbReference type="PROSITE" id="PS50011"/>
    </source>
</evidence>
<dbReference type="InterPro" id="IPR052751">
    <property type="entry name" value="Plant_MAPKKK"/>
</dbReference>
<dbReference type="InterPro" id="IPR017441">
    <property type="entry name" value="Protein_kinase_ATP_BS"/>
</dbReference>
<dbReference type="InterPro" id="IPR011009">
    <property type="entry name" value="Kinase-like_dom_sf"/>
</dbReference>
<dbReference type="SUPFAM" id="SSF56112">
    <property type="entry name" value="Protein kinase-like (PK-like)"/>
    <property type="match status" value="1"/>
</dbReference>
<evidence type="ECO:0000313" key="8">
    <source>
        <dbReference type="EMBL" id="KAL1192425.1"/>
    </source>
</evidence>
<evidence type="ECO:0000256" key="2">
    <source>
        <dbReference type="ARBA" id="ARBA00022741"/>
    </source>
</evidence>
<reference evidence="8 10" key="1">
    <citation type="submission" date="2024-04" db="EMBL/GenBank/DDBJ databases">
        <title>Genome assembly C_amara_ONT_v2.</title>
        <authorList>
            <person name="Yant L."/>
            <person name="Moore C."/>
            <person name="Slenker M."/>
        </authorList>
    </citation>
    <scope>NUCLEOTIDE SEQUENCE [LARGE SCALE GENOMIC DNA]</scope>
    <source>
        <tissue evidence="8">Leaf</tissue>
    </source>
</reference>
<organism evidence="8 10">
    <name type="scientific">Cardamine amara subsp. amara</name>
    <dbReference type="NCBI Taxonomy" id="228776"/>
    <lineage>
        <taxon>Eukaryota</taxon>
        <taxon>Viridiplantae</taxon>
        <taxon>Streptophyta</taxon>
        <taxon>Embryophyta</taxon>
        <taxon>Tracheophyta</taxon>
        <taxon>Spermatophyta</taxon>
        <taxon>Magnoliopsida</taxon>
        <taxon>eudicotyledons</taxon>
        <taxon>Gunneridae</taxon>
        <taxon>Pentapetalae</taxon>
        <taxon>rosids</taxon>
        <taxon>malvids</taxon>
        <taxon>Brassicales</taxon>
        <taxon>Brassicaceae</taxon>
        <taxon>Cardamineae</taxon>
        <taxon>Cardamine</taxon>
    </lineage>
</organism>
<dbReference type="GO" id="GO:0004674">
    <property type="term" value="F:protein serine/threonine kinase activity"/>
    <property type="evidence" value="ECO:0007669"/>
    <property type="project" value="UniProtKB-KW"/>
</dbReference>
<comment type="caution">
    <text evidence="8">The sequence shown here is derived from an EMBL/GenBank/DDBJ whole genome shotgun (WGS) entry which is preliminary data.</text>
</comment>
<dbReference type="Proteomes" id="UP001558713">
    <property type="component" value="Unassembled WGS sequence"/>
</dbReference>
<proteinExistence type="inferred from homology"/>
<evidence type="ECO:0000256" key="6">
    <source>
        <dbReference type="RuleBase" id="RU000304"/>
    </source>
</evidence>
<evidence type="ECO:0000313" key="10">
    <source>
        <dbReference type="Proteomes" id="UP001558713"/>
    </source>
</evidence>
<dbReference type="PROSITE" id="PS00107">
    <property type="entry name" value="PROTEIN_KINASE_ATP"/>
    <property type="match status" value="1"/>
</dbReference>
<dbReference type="EMBL" id="JBANAX010000161">
    <property type="protein sequence ID" value="KAL1220073.1"/>
    <property type="molecule type" value="Genomic_DNA"/>
</dbReference>
<dbReference type="InterPro" id="IPR000719">
    <property type="entry name" value="Prot_kinase_dom"/>
</dbReference>
<name>A0ABD0ZCM6_CARAN</name>
<dbReference type="SMART" id="SM00220">
    <property type="entry name" value="S_TKc"/>
    <property type="match status" value="1"/>
</dbReference>
<evidence type="ECO:0000313" key="9">
    <source>
        <dbReference type="EMBL" id="KAL1220073.1"/>
    </source>
</evidence>